<reference evidence="11" key="1">
    <citation type="submission" date="2023-10" db="EMBL/GenBank/DDBJ databases">
        <title>Genome assemblies of two species of porcelain crab, Petrolisthes cinctipes and Petrolisthes manimaculis (Anomura: Porcellanidae).</title>
        <authorList>
            <person name="Angst P."/>
        </authorList>
    </citation>
    <scope>NUCLEOTIDE SEQUENCE</scope>
    <source>
        <strain evidence="11">PB745_01</strain>
        <tissue evidence="11">Gill</tissue>
    </source>
</reference>
<dbReference type="GO" id="GO:0005634">
    <property type="term" value="C:nucleus"/>
    <property type="evidence" value="ECO:0007669"/>
    <property type="project" value="UniProtKB-SubCell"/>
</dbReference>
<dbReference type="EMBL" id="JAWQEG010002588">
    <property type="protein sequence ID" value="KAK3870941.1"/>
    <property type="molecule type" value="Genomic_DNA"/>
</dbReference>
<evidence type="ECO:0000256" key="2">
    <source>
        <dbReference type="ARBA" id="ARBA00010410"/>
    </source>
</evidence>
<keyword evidence="6" id="KW-0804">Transcription</keyword>
<dbReference type="Proteomes" id="UP001286313">
    <property type="component" value="Unassembled WGS sequence"/>
</dbReference>
<evidence type="ECO:0000256" key="3">
    <source>
        <dbReference type="ARBA" id="ARBA00013634"/>
    </source>
</evidence>
<evidence type="ECO:0000256" key="9">
    <source>
        <dbReference type="ARBA" id="ARBA00025958"/>
    </source>
</evidence>
<keyword evidence="12" id="KW-1185">Reference proteome</keyword>
<evidence type="ECO:0000313" key="11">
    <source>
        <dbReference type="EMBL" id="KAK3870941.1"/>
    </source>
</evidence>
<dbReference type="GO" id="GO:0042795">
    <property type="term" value="P:snRNA transcription by RNA polymerase II"/>
    <property type="evidence" value="ECO:0007669"/>
    <property type="project" value="TreeGrafter"/>
</dbReference>
<evidence type="ECO:0000256" key="7">
    <source>
        <dbReference type="ARBA" id="ARBA00023242"/>
    </source>
</evidence>
<dbReference type="InterPro" id="IPR022042">
    <property type="entry name" value="snRNA-activating_su3"/>
</dbReference>
<comment type="subunit">
    <text evidence="9">Part of the SNAPc complex composed of 5 subunits: SNAPC1, SNAPC2, SNAPC3, SNAPC4 and SNAPC5. SNAPC3 interacts with SNAPC1.</text>
</comment>
<accession>A0AAE1FC58</accession>
<evidence type="ECO:0000256" key="10">
    <source>
        <dbReference type="ARBA" id="ARBA00029606"/>
    </source>
</evidence>
<dbReference type="GO" id="GO:0000978">
    <property type="term" value="F:RNA polymerase II cis-regulatory region sequence-specific DNA binding"/>
    <property type="evidence" value="ECO:0007669"/>
    <property type="project" value="TreeGrafter"/>
</dbReference>
<dbReference type="GO" id="GO:0042796">
    <property type="term" value="P:snRNA transcription by RNA polymerase III"/>
    <property type="evidence" value="ECO:0007669"/>
    <property type="project" value="TreeGrafter"/>
</dbReference>
<evidence type="ECO:0000256" key="1">
    <source>
        <dbReference type="ARBA" id="ARBA00004123"/>
    </source>
</evidence>
<proteinExistence type="inferred from homology"/>
<protein>
    <recommendedName>
        <fullName evidence="3">snRNA-activating protein complex subunit 3</fullName>
    </recommendedName>
    <alternativeName>
        <fullName evidence="10">Small nuclear RNA-activating complex polypeptide 3</fullName>
    </alternativeName>
</protein>
<evidence type="ECO:0000256" key="4">
    <source>
        <dbReference type="ARBA" id="ARBA00023015"/>
    </source>
</evidence>
<evidence type="ECO:0000256" key="8">
    <source>
        <dbReference type="ARBA" id="ARBA00025193"/>
    </source>
</evidence>
<name>A0AAE1FC58_PETCI</name>
<comment type="function">
    <text evidence="8">Part of the SNAPc complex required for the transcription of both RNA polymerase II and III small-nuclear RNA genes. Binds to the proximal sequence element (PSE), a non-TATA-box basal promoter element common to these 2 types of genes. Recruits TBP and BRF2 to the U6 snRNA TATA box.</text>
</comment>
<dbReference type="GO" id="GO:0003681">
    <property type="term" value="F:bent DNA binding"/>
    <property type="evidence" value="ECO:0007669"/>
    <property type="project" value="TreeGrafter"/>
</dbReference>
<organism evidence="11 12">
    <name type="scientific">Petrolisthes cinctipes</name>
    <name type="common">Flat porcelain crab</name>
    <dbReference type="NCBI Taxonomy" id="88211"/>
    <lineage>
        <taxon>Eukaryota</taxon>
        <taxon>Metazoa</taxon>
        <taxon>Ecdysozoa</taxon>
        <taxon>Arthropoda</taxon>
        <taxon>Crustacea</taxon>
        <taxon>Multicrustacea</taxon>
        <taxon>Malacostraca</taxon>
        <taxon>Eumalacostraca</taxon>
        <taxon>Eucarida</taxon>
        <taxon>Decapoda</taxon>
        <taxon>Pleocyemata</taxon>
        <taxon>Anomura</taxon>
        <taxon>Galatheoidea</taxon>
        <taxon>Porcellanidae</taxon>
        <taxon>Petrolisthes</taxon>
    </lineage>
</organism>
<keyword evidence="4" id="KW-0805">Transcription regulation</keyword>
<dbReference type="AlphaFoldDB" id="A0AAE1FC58"/>
<keyword evidence="5" id="KW-0238">DNA-binding</keyword>
<comment type="caution">
    <text evidence="11">The sequence shown here is derived from an EMBL/GenBank/DDBJ whole genome shotgun (WGS) entry which is preliminary data.</text>
</comment>
<gene>
    <name evidence="11" type="ORF">Pcinc_023876</name>
</gene>
<dbReference type="PANTHER" id="PTHR13421:SF16">
    <property type="entry name" value="SNRNA-ACTIVATING PROTEIN COMPLEX SUBUNIT 3"/>
    <property type="match status" value="1"/>
</dbReference>
<dbReference type="Pfam" id="PF12251">
    <property type="entry name" value="SNAPC3"/>
    <property type="match status" value="1"/>
</dbReference>
<evidence type="ECO:0000256" key="6">
    <source>
        <dbReference type="ARBA" id="ARBA00023163"/>
    </source>
</evidence>
<sequence length="402" mass="47090">MYQKSLDNLHGRPYQEKMWKKEEIKNFFPKWKVERGVENPFDIHKLSAACSVDLLCDNDELETDDIPGDFNKGAKSISNWYAGSFQDGMIPARGSETLATLKAQAHELELRKTVRDYGKLRNYSLKYFSTVRIPTEDRAQPTSLSDSLYQSQRDILLNVRIQRPYHKKMYMKRPSNRFPTHSQELLVLGSQKLTVLRDHINCINDMAVNQDLSDSPQFCHLSYLTNNSMEFPSGFFYINGVIYDDMRHPGSKRYSENIINWAKKNSEIGKIESAVMEETKIEDLELRLGYPYVYMHQGNCEHLLVFTDIRLHHQHDVQDLNQYPVLRGQALKIAKKCNICSLCLANWIVKDDPRIMMPYMHVCDSCLKLFFYNHNGKKINNIKVYTFTDEFMYQQKNYLDVN</sequence>
<dbReference type="PANTHER" id="PTHR13421">
    <property type="entry name" value="SNRNA-ACTIVATING PROTEIN COMPLEX SUBUNIT 3"/>
    <property type="match status" value="1"/>
</dbReference>
<dbReference type="GO" id="GO:0001006">
    <property type="term" value="F:RNA polymerase III type 3 promoter sequence-specific DNA binding"/>
    <property type="evidence" value="ECO:0007669"/>
    <property type="project" value="TreeGrafter"/>
</dbReference>
<evidence type="ECO:0000313" key="12">
    <source>
        <dbReference type="Proteomes" id="UP001286313"/>
    </source>
</evidence>
<comment type="similarity">
    <text evidence="2">Belongs to the SNAPC3/SRD2 family.</text>
</comment>
<evidence type="ECO:0000256" key="5">
    <source>
        <dbReference type="ARBA" id="ARBA00023125"/>
    </source>
</evidence>
<comment type="subcellular location">
    <subcellularLocation>
        <location evidence="1">Nucleus</location>
    </subcellularLocation>
</comment>
<dbReference type="GO" id="GO:0001046">
    <property type="term" value="F:core promoter sequence-specific DNA binding"/>
    <property type="evidence" value="ECO:0007669"/>
    <property type="project" value="TreeGrafter"/>
</dbReference>
<keyword evidence="7" id="KW-0539">Nucleus</keyword>
<dbReference type="GO" id="GO:0019185">
    <property type="term" value="C:snRNA-activating protein complex"/>
    <property type="evidence" value="ECO:0007669"/>
    <property type="project" value="TreeGrafter"/>
</dbReference>